<feature type="domain" description="O-methyltransferase dimerisation" evidence="4">
    <location>
        <begin position="426"/>
        <end position="485"/>
    </location>
</feature>
<dbReference type="PANTHER" id="PTHR43201">
    <property type="entry name" value="ACYL-COA SYNTHETASE"/>
    <property type="match status" value="1"/>
</dbReference>
<dbReference type="PANTHER" id="PTHR43201:SF8">
    <property type="entry name" value="ACYL-COA SYNTHETASE FAMILY MEMBER 3"/>
    <property type="match status" value="1"/>
</dbReference>
<dbReference type="InterPro" id="IPR000873">
    <property type="entry name" value="AMP-dep_synth/lig_dom"/>
</dbReference>
<name>A0ABS6CJ71_9ACTN</name>
<gene>
    <name evidence="6" type="ORF">KN815_23300</name>
</gene>
<dbReference type="Pfam" id="PF08100">
    <property type="entry name" value="Dimerisation"/>
    <property type="match status" value="1"/>
</dbReference>
<dbReference type="EMBL" id="JAHLEM010000262">
    <property type="protein sequence ID" value="MBU3866884.1"/>
    <property type="molecule type" value="Genomic_DNA"/>
</dbReference>
<dbReference type="InterPro" id="IPR025110">
    <property type="entry name" value="AMP-bd_C"/>
</dbReference>
<accession>A0ABS6CJ71</accession>
<organism evidence="6 7">
    <name type="scientific">Streptomyces niphimycinicus</name>
    <dbReference type="NCBI Taxonomy" id="2842201"/>
    <lineage>
        <taxon>Bacteria</taxon>
        <taxon>Bacillati</taxon>
        <taxon>Actinomycetota</taxon>
        <taxon>Actinomycetes</taxon>
        <taxon>Kitasatosporales</taxon>
        <taxon>Streptomycetaceae</taxon>
        <taxon>Streptomyces</taxon>
    </lineage>
</organism>
<evidence type="ECO:0000313" key="6">
    <source>
        <dbReference type="EMBL" id="MBU3866884.1"/>
    </source>
</evidence>
<dbReference type="Proteomes" id="UP000720508">
    <property type="component" value="Unassembled WGS sequence"/>
</dbReference>
<feature type="domain" description="AMP-binding enzyme C-terminal" evidence="5">
    <location>
        <begin position="333"/>
        <end position="407"/>
    </location>
</feature>
<dbReference type="RefSeq" id="WP_216343887.1">
    <property type="nucleotide sequence ID" value="NZ_JAHLEM010000262.1"/>
</dbReference>
<sequence>MADLAITAGGRDGLDGLDGLDGVEPATTVALAGAGGGPWLAAYRTLIDAGAVVLLLDRDAPPAEHRRLLDAAGGGRLVVVDGDRLTVTGAPASSGHPPGTVLLPSSGTTGAPKLVPRSTDSLRAEGRRHARYAGLGPDDTLLLPLHLWHAYALGWAHAAFEAECAIAAVPPTALGRCAEHIAAGATVLALVPTIARLLARRTGKAVPDNALRLAMVGAGPVDAALEERFTAAFGIGLARNYGSTETGALFSGAPGSPPGCVGFPLDGVEFRVVAPDGADMRPGAQGELLVRVAGGAWHPMGDLASYDPATGLRLLGRRTRAIRRGDRWIAPEEIEAALCRHPDIADARVYPVRHGTSVALQAEVVHVRGPGADVSGLGEHAKALLGPQKVPDRVRCVGEVPRGRVGKPLPPRALTLAGRDALVAAATAYKRSELLFALVDLGIVEALGEGARTAPELAARLGLDEAACAELLRAAEDAGLLRPEDPVPTAGEGTGGADTALVALEAELSRSWVTREALAEVVRSGAARRPFDREGPSERLREVYETALHGAAAHRRARSGLALARFAVGQRLLEVSAGPGVYRHVAGEGSYAGREPLPDGVFDLVVLANAIHGPAADLRAVAERLAPGGRLLVDDVFLDAPEGVPPETRLDWLTHGGTAWPTEAAATAGLAAAGLTVRRTLHLGRPACTLLLAARERP</sequence>
<dbReference type="InterPro" id="IPR012967">
    <property type="entry name" value="COMT_dimerisation"/>
</dbReference>
<reference evidence="6 7" key="1">
    <citation type="submission" date="2021-06" db="EMBL/GenBank/DDBJ databases">
        <authorList>
            <person name="Pan X."/>
        </authorList>
    </citation>
    <scope>NUCLEOTIDE SEQUENCE [LARGE SCALE GENOMIC DNA]</scope>
    <source>
        <strain evidence="6 7">4503</strain>
    </source>
</reference>
<comment type="similarity">
    <text evidence="1">Belongs to the ATP-dependent AMP-binding enzyme family.</text>
</comment>
<feature type="domain" description="AMP-dependent synthetase/ligase" evidence="3">
    <location>
        <begin position="102"/>
        <end position="292"/>
    </location>
</feature>
<feature type="region of interest" description="Disordered" evidence="2">
    <location>
        <begin position="88"/>
        <end position="113"/>
    </location>
</feature>
<comment type="caution">
    <text evidence="6">The sequence shown here is derived from an EMBL/GenBank/DDBJ whole genome shotgun (WGS) entry which is preliminary data.</text>
</comment>
<evidence type="ECO:0000259" key="4">
    <source>
        <dbReference type="Pfam" id="PF08100"/>
    </source>
</evidence>
<dbReference type="Pfam" id="PF13193">
    <property type="entry name" value="AMP-binding_C"/>
    <property type="match status" value="1"/>
</dbReference>
<protein>
    <submittedName>
        <fullName evidence="6">AMP-binding protein</fullName>
    </submittedName>
</protein>
<dbReference type="InterPro" id="IPR020845">
    <property type="entry name" value="AMP-binding_CS"/>
</dbReference>
<dbReference type="CDD" id="cd04433">
    <property type="entry name" value="AFD_class_I"/>
    <property type="match status" value="1"/>
</dbReference>
<evidence type="ECO:0000256" key="2">
    <source>
        <dbReference type="SAM" id="MobiDB-lite"/>
    </source>
</evidence>
<evidence type="ECO:0000256" key="1">
    <source>
        <dbReference type="ARBA" id="ARBA00006432"/>
    </source>
</evidence>
<evidence type="ECO:0000259" key="5">
    <source>
        <dbReference type="Pfam" id="PF13193"/>
    </source>
</evidence>
<dbReference type="Pfam" id="PF00501">
    <property type="entry name" value="AMP-binding"/>
    <property type="match status" value="1"/>
</dbReference>
<evidence type="ECO:0000313" key="7">
    <source>
        <dbReference type="Proteomes" id="UP000720508"/>
    </source>
</evidence>
<dbReference type="PROSITE" id="PS00455">
    <property type="entry name" value="AMP_BINDING"/>
    <property type="match status" value="1"/>
</dbReference>
<evidence type="ECO:0000259" key="3">
    <source>
        <dbReference type="Pfam" id="PF00501"/>
    </source>
</evidence>
<keyword evidence="7" id="KW-1185">Reference proteome</keyword>
<proteinExistence type="inferred from homology"/>